<dbReference type="InterPro" id="IPR002060">
    <property type="entry name" value="Squ/phyt_synthse"/>
</dbReference>
<sequence length="285" mass="31011">MSEGSGEADAAFCAALVRSADFDRYAATLFVDPPARRSLLALYAFNTEIVRIREQVSQPLPGEIRLQWWTDTLAGSGHGGVEGNPVAAELLRAVQRHSLPVAALSQLIDAHLFDLYNDPMPTVTALEAYAADTDGTLLALAARIVDQGSEAIDHLARHAGMALGITRAIARLPYDASRRQLFLPLELIERHGSNEADAYAGKETPALRQALNDLIGVALRHLDAAQQLLAEAPPAARRAFLPLALARRDLGVMAQADTDLFAPFDRSRLTTLWTLWKASRTKAFR</sequence>
<dbReference type="Pfam" id="PF00494">
    <property type="entry name" value="SQS_PSY"/>
    <property type="match status" value="1"/>
</dbReference>
<name>A0ABV6EXK7_9BRAD</name>
<dbReference type="SUPFAM" id="SSF48576">
    <property type="entry name" value="Terpenoid synthases"/>
    <property type="match status" value="1"/>
</dbReference>
<keyword evidence="2" id="KW-1185">Reference proteome</keyword>
<comment type="caution">
    <text evidence="1">The sequence shown here is derived from an EMBL/GenBank/DDBJ whole genome shotgun (WGS) entry which is preliminary data.</text>
</comment>
<organism evidence="1 2">
    <name type="scientific">Rhodopseudomonas telluris</name>
    <dbReference type="NCBI Taxonomy" id="644215"/>
    <lineage>
        <taxon>Bacteria</taxon>
        <taxon>Pseudomonadati</taxon>
        <taxon>Pseudomonadota</taxon>
        <taxon>Alphaproteobacteria</taxon>
        <taxon>Hyphomicrobiales</taxon>
        <taxon>Nitrobacteraceae</taxon>
        <taxon>Rhodopseudomonas</taxon>
    </lineage>
</organism>
<dbReference type="Proteomes" id="UP001589775">
    <property type="component" value="Unassembled WGS sequence"/>
</dbReference>
<dbReference type="InterPro" id="IPR008949">
    <property type="entry name" value="Isoprenoid_synthase_dom_sf"/>
</dbReference>
<proteinExistence type="predicted"/>
<dbReference type="RefSeq" id="WP_378391451.1">
    <property type="nucleotide sequence ID" value="NZ_JBHLWM010000008.1"/>
</dbReference>
<dbReference type="Gene3D" id="1.10.600.10">
    <property type="entry name" value="Farnesyl Diphosphate Synthase"/>
    <property type="match status" value="1"/>
</dbReference>
<accession>A0ABV6EXK7</accession>
<protein>
    <submittedName>
        <fullName evidence="1">Phytoene/squalene synthase family protein</fullName>
    </submittedName>
</protein>
<gene>
    <name evidence="1" type="ORF">ACFFJ6_20930</name>
</gene>
<evidence type="ECO:0000313" key="1">
    <source>
        <dbReference type="EMBL" id="MFC0242967.1"/>
    </source>
</evidence>
<dbReference type="EMBL" id="JBHLWM010000008">
    <property type="protein sequence ID" value="MFC0242967.1"/>
    <property type="molecule type" value="Genomic_DNA"/>
</dbReference>
<reference evidence="1 2" key="1">
    <citation type="submission" date="2024-09" db="EMBL/GenBank/DDBJ databases">
        <authorList>
            <person name="Sun Q."/>
            <person name="Mori K."/>
        </authorList>
    </citation>
    <scope>NUCLEOTIDE SEQUENCE [LARGE SCALE GENOMIC DNA]</scope>
    <source>
        <strain evidence="1 2">KCTC 23279</strain>
    </source>
</reference>
<evidence type="ECO:0000313" key="2">
    <source>
        <dbReference type="Proteomes" id="UP001589775"/>
    </source>
</evidence>
<dbReference type="PANTHER" id="PTHR31480">
    <property type="entry name" value="BIFUNCTIONAL LYCOPENE CYCLASE/PHYTOENE SYNTHASE"/>
    <property type="match status" value="1"/>
</dbReference>